<organism evidence="1 2">
    <name type="scientific">Sphenostylis stenocarpa</name>
    <dbReference type="NCBI Taxonomy" id="92480"/>
    <lineage>
        <taxon>Eukaryota</taxon>
        <taxon>Viridiplantae</taxon>
        <taxon>Streptophyta</taxon>
        <taxon>Embryophyta</taxon>
        <taxon>Tracheophyta</taxon>
        <taxon>Spermatophyta</taxon>
        <taxon>Magnoliopsida</taxon>
        <taxon>eudicotyledons</taxon>
        <taxon>Gunneridae</taxon>
        <taxon>Pentapetalae</taxon>
        <taxon>rosids</taxon>
        <taxon>fabids</taxon>
        <taxon>Fabales</taxon>
        <taxon>Fabaceae</taxon>
        <taxon>Papilionoideae</taxon>
        <taxon>50 kb inversion clade</taxon>
        <taxon>NPAAA clade</taxon>
        <taxon>indigoferoid/millettioid clade</taxon>
        <taxon>Phaseoleae</taxon>
        <taxon>Sphenostylis</taxon>
    </lineage>
</organism>
<evidence type="ECO:0000313" key="1">
    <source>
        <dbReference type="EMBL" id="CAJ1799271.1"/>
    </source>
</evidence>
<keyword evidence="2" id="KW-1185">Reference proteome</keyword>
<gene>
    <name evidence="1" type="ORF">AYBTSS11_LOCUS596</name>
</gene>
<dbReference type="AlphaFoldDB" id="A0AA86V137"/>
<accession>A0AA86V137</accession>
<evidence type="ECO:0000313" key="2">
    <source>
        <dbReference type="Proteomes" id="UP001189624"/>
    </source>
</evidence>
<proteinExistence type="predicted"/>
<name>A0AA86V137_9FABA</name>
<sequence length="50" mass="5709">MEEQSIGIRTLHVLSLFSASNFKGFDASFVIVWPNVEKFRNDDDPLSHVD</sequence>
<reference evidence="1" key="1">
    <citation type="submission" date="2023-10" db="EMBL/GenBank/DDBJ databases">
        <authorList>
            <person name="Domelevo Entfellner J.-B."/>
        </authorList>
    </citation>
    <scope>NUCLEOTIDE SEQUENCE</scope>
</reference>
<dbReference type="Gramene" id="rna-AYBTSS11_LOCUS596">
    <property type="protein sequence ID" value="CAJ1799271.1"/>
    <property type="gene ID" value="gene-AYBTSS11_LOCUS596"/>
</dbReference>
<protein>
    <submittedName>
        <fullName evidence="1">Uncharacterized protein</fullName>
    </submittedName>
</protein>
<dbReference type="EMBL" id="OY731398">
    <property type="protein sequence ID" value="CAJ1799271.1"/>
    <property type="molecule type" value="Genomic_DNA"/>
</dbReference>
<dbReference type="Proteomes" id="UP001189624">
    <property type="component" value="Chromosome 1"/>
</dbReference>